<dbReference type="Proteomes" id="UP000835206">
    <property type="component" value="Chromosome 10"/>
</dbReference>
<dbReference type="GeneID" id="100648253"/>
<evidence type="ECO:0000313" key="2">
    <source>
        <dbReference type="Proteomes" id="UP000835206"/>
    </source>
</evidence>
<feature type="region of interest" description="Disordered" evidence="1">
    <location>
        <begin position="923"/>
        <end position="1037"/>
    </location>
</feature>
<feature type="compositionally biased region" description="Basic and acidic residues" evidence="1">
    <location>
        <begin position="949"/>
        <end position="958"/>
    </location>
</feature>
<feature type="compositionally biased region" description="Low complexity" evidence="1">
    <location>
        <begin position="1465"/>
        <end position="1481"/>
    </location>
</feature>
<feature type="compositionally biased region" description="Low complexity" evidence="1">
    <location>
        <begin position="214"/>
        <end position="223"/>
    </location>
</feature>
<feature type="compositionally biased region" description="Basic and acidic residues" evidence="1">
    <location>
        <begin position="1308"/>
        <end position="1327"/>
    </location>
</feature>
<dbReference type="KEGG" id="bter:100648253"/>
<feature type="compositionally biased region" description="Polar residues" evidence="1">
    <location>
        <begin position="1060"/>
        <end position="1091"/>
    </location>
</feature>
<feature type="compositionally biased region" description="Basic and acidic residues" evidence="1">
    <location>
        <begin position="926"/>
        <end position="941"/>
    </location>
</feature>
<feature type="compositionally biased region" description="Basic and acidic residues" evidence="1">
    <location>
        <begin position="471"/>
        <end position="495"/>
    </location>
</feature>
<sequence length="1637" mass="185428">MSRDNRNVSSIGKSLNFVTNKRLRPITSQQTSSTKMLVKNKRRGKWTNSSTAKYQHAINIPVQDEVIKIKEVESKEYTESIDNKSYEDIIDDDPITVLRKEIQDWRINELLTSRTEERLTGTPSEQRSYNYITSGETTKRQQSPNNVSKVSTTRVDFSAATKKPDVLEYLDLCTDPPLRLPASRHSRMQSQSACDCYCKTRVPIAQQREETQYARSGIRGSRSSARRTETARSARKVTLAAAKAVNDEQLDSKRSSATLSDSPVLSPETTAVLENVEKLVKDAQIQMKEISMSARCGRLQKCTDVDPDEAAFDDENDQLLYIRERVAYKFQEANGWIDAGSSDLRPGREQRDAIKAKRSVDLTAPKFQTSDDRYEEFSRRRKRYVQSFGLSSSCPAPEHEERRDQDRITRAPPEDTRRDDKRANAFSVRMGPSVNIKGDLVTQSLASIRISPDPSFVQESRNVATYVVRRDFRGKDGSPRKREKVARIAEDGESRTKRKSKRASWKDRVESGDGPDAARVPGQSETVAAGKSCDSLAKDEKLDDKLDDKLDKKLGDVPETTTKDLEGEGNLESTDYDDEVALKENIRETIGDISNDESDSEIMEEGTDDSAMKISARGNQKQVRFDERISERKETSGEEIVEDGSPPRAKNRESRIESQNTEGADAICQENSKKSLTFIERLESRRASNDQPERSKGSSRKLETNDEQLPLSSKEMEEKHKTDKRRHKEVCVKRRTEKDERYKAIDKRFANIVQTYCNRDEKQPGNYTEDNVSSSSAIFTEDSEESDDLCNLYEPSMDELDQVLLSYDKIIESVVRSTKTIDRFLSRPELDEYRAQDTTRGKADGKYTADLVAINSAKIATVETDGAEHLSKQSTLADRFHARAKHSGVSKIKKNWTIRSEKFAKRSAAIELQNCEFDQSAETEVEERRDRTKSTSEDQRLLTRNKANVNEERELDRMKRTKATTCLKSSVSKRNEDGSRRRCIAPKVSDKFTARIFATNSRTKDRPAPRRRTSNEETTGSSEDNSRNYETTTGTNETRDVFPRKARLFRIVNDSSSLTASSIWPQSSSTDTKSANDTKMSQETWRSLTTKNESRDERATILRINALELKEGEVQKGNFDDTTLRNIVRPAVLKHVAAEEKIEENLMARALREETRFVEDKIKNMLKVNELVPLMAKSLLESLKNDEASRGNLQSLVSGKSSIYDAVSNNVRMVGATKSDNESQERDSQLEHARVETNLNEEIIEKDISIKDKSERDDAILNEPIPNTEDRSSLKCNVDISRNENSADKIDGDIELAEDVKTSGGIDNTKKDPEKNDENDENISKNDANLRMEVSEKENKMSRRTAFNIIHEPTRSKECHVAEALKNNPLRNIDERMNLRNNEAAVKDIKETSLKTDDDKDAKRDDLETWNKRSVSSSDAVGELRKEKSVELCSMENPGKNEQFDNNISQGLSSDSLRDCASLRSSSRNLSKTSSNNTKLSQEANELKQMETSNVIVDKISNINNSHFDSLFEKKNILSDVYDGMDKRFFSSTCLDANINYSSLLNQRQRLSNGTSTISTIESNKMEISDTSHSEGELYMPSSGSYSLGEVRMLTKIRSDGENTDDFDNNVAIFVTKEMLTSWNESSKSLIQSMGEI</sequence>
<feature type="region of interest" description="Disordered" evidence="1">
    <location>
        <begin position="28"/>
        <end position="50"/>
    </location>
</feature>
<feature type="compositionally biased region" description="Polar residues" evidence="1">
    <location>
        <begin position="1016"/>
        <end position="1036"/>
    </location>
</feature>
<feature type="compositionally biased region" description="Basic and acidic residues" evidence="1">
    <location>
        <begin position="580"/>
        <end position="590"/>
    </location>
</feature>
<dbReference type="RefSeq" id="XP_012168448.2">
    <property type="nucleotide sequence ID" value="XM_012313058.3"/>
</dbReference>
<reference evidence="3" key="1">
    <citation type="submission" date="2025-08" db="UniProtKB">
        <authorList>
            <consortium name="RefSeq"/>
        </authorList>
    </citation>
    <scope>IDENTIFICATION</scope>
</reference>
<gene>
    <name evidence="3" type="primary">LOC100648253</name>
</gene>
<feature type="region of interest" description="Disordered" evidence="1">
    <location>
        <begin position="471"/>
        <end position="728"/>
    </location>
</feature>
<feature type="region of interest" description="Disordered" evidence="1">
    <location>
        <begin position="388"/>
        <end position="426"/>
    </location>
</feature>
<feature type="region of interest" description="Disordered" evidence="1">
    <location>
        <begin position="1289"/>
        <end position="1327"/>
    </location>
</feature>
<feature type="compositionally biased region" description="Polar residues" evidence="1">
    <location>
        <begin position="963"/>
        <end position="972"/>
    </location>
</feature>
<proteinExistence type="predicted"/>
<feature type="compositionally biased region" description="Basic and acidic residues" evidence="1">
    <location>
        <begin position="397"/>
        <end position="423"/>
    </location>
</feature>
<feature type="region of interest" description="Disordered" evidence="1">
    <location>
        <begin position="210"/>
        <end position="233"/>
    </location>
</feature>
<feature type="compositionally biased region" description="Acidic residues" evidence="1">
    <location>
        <begin position="594"/>
        <end position="608"/>
    </location>
</feature>
<dbReference type="OrthoDB" id="7694872at2759"/>
<keyword evidence="2" id="KW-1185">Reference proteome</keyword>
<protein>
    <submittedName>
        <fullName evidence="3">Uncharacterized protein LOC100648253 isoform X1</fullName>
    </submittedName>
</protein>
<feature type="compositionally biased region" description="Basic and acidic residues" evidence="1">
    <location>
        <begin position="680"/>
        <end position="704"/>
    </location>
</feature>
<feature type="region of interest" description="Disordered" evidence="1">
    <location>
        <begin position="1060"/>
        <end position="1092"/>
    </location>
</feature>
<accession>A0A9B2MN17</accession>
<feature type="compositionally biased region" description="Basic and acidic residues" evidence="1">
    <location>
        <begin position="623"/>
        <end position="636"/>
    </location>
</feature>
<name>A0A9B2MN17_BOMTE</name>
<organism evidence="2 3">
    <name type="scientific">Bombus terrestris</name>
    <name type="common">Buff-tailed bumblebee</name>
    <name type="synonym">Apis terrestris</name>
    <dbReference type="NCBI Taxonomy" id="30195"/>
    <lineage>
        <taxon>Eukaryota</taxon>
        <taxon>Metazoa</taxon>
        <taxon>Ecdysozoa</taxon>
        <taxon>Arthropoda</taxon>
        <taxon>Hexapoda</taxon>
        <taxon>Insecta</taxon>
        <taxon>Pterygota</taxon>
        <taxon>Neoptera</taxon>
        <taxon>Endopterygota</taxon>
        <taxon>Hymenoptera</taxon>
        <taxon>Apocrita</taxon>
        <taxon>Aculeata</taxon>
        <taxon>Apoidea</taxon>
        <taxon>Anthophila</taxon>
        <taxon>Apidae</taxon>
        <taxon>Bombus</taxon>
        <taxon>Bombus</taxon>
    </lineage>
</organism>
<evidence type="ECO:0000256" key="1">
    <source>
        <dbReference type="SAM" id="MobiDB-lite"/>
    </source>
</evidence>
<feature type="region of interest" description="Disordered" evidence="1">
    <location>
        <begin position="1465"/>
        <end position="1486"/>
    </location>
</feature>
<feature type="compositionally biased region" description="Basic and acidic residues" evidence="1">
    <location>
        <begin position="536"/>
        <end position="566"/>
    </location>
</feature>
<evidence type="ECO:0000313" key="3">
    <source>
        <dbReference type="RefSeq" id="XP_012168448.2"/>
    </source>
</evidence>